<dbReference type="InterPro" id="IPR006083">
    <property type="entry name" value="PRK/URK"/>
</dbReference>
<dbReference type="NCBIfam" id="NF004018">
    <property type="entry name" value="PRK05480.1"/>
    <property type="match status" value="1"/>
</dbReference>
<evidence type="ECO:0000313" key="7">
    <source>
        <dbReference type="EMBL" id="MRG95487.1"/>
    </source>
</evidence>
<dbReference type="GO" id="GO:0005524">
    <property type="term" value="F:ATP binding"/>
    <property type="evidence" value="ECO:0007669"/>
    <property type="project" value="UniProtKB-KW"/>
</dbReference>
<comment type="catalytic activity">
    <reaction evidence="5">
        <text>uridine + ATP = UMP + ADP + H(+)</text>
        <dbReference type="Rhea" id="RHEA:16825"/>
        <dbReference type="ChEBI" id="CHEBI:15378"/>
        <dbReference type="ChEBI" id="CHEBI:16704"/>
        <dbReference type="ChEBI" id="CHEBI:30616"/>
        <dbReference type="ChEBI" id="CHEBI:57865"/>
        <dbReference type="ChEBI" id="CHEBI:456216"/>
        <dbReference type="EC" id="2.7.1.48"/>
    </reaction>
</comment>
<name>A0A6N7PVA2_9BACT</name>
<comment type="similarity">
    <text evidence="5">Belongs to the uridine kinase family.</text>
</comment>
<keyword evidence="4 5" id="KW-0418">Kinase</keyword>
<organism evidence="7 8">
    <name type="scientific">Polyangium spumosum</name>
    <dbReference type="NCBI Taxonomy" id="889282"/>
    <lineage>
        <taxon>Bacteria</taxon>
        <taxon>Pseudomonadati</taxon>
        <taxon>Myxococcota</taxon>
        <taxon>Polyangia</taxon>
        <taxon>Polyangiales</taxon>
        <taxon>Polyangiaceae</taxon>
        <taxon>Polyangium</taxon>
    </lineage>
</organism>
<dbReference type="GO" id="GO:0044211">
    <property type="term" value="P:CTP salvage"/>
    <property type="evidence" value="ECO:0007669"/>
    <property type="project" value="UniProtKB-UniPathway"/>
</dbReference>
<dbReference type="SUPFAM" id="SSF52540">
    <property type="entry name" value="P-loop containing nucleoside triphosphate hydrolases"/>
    <property type="match status" value="1"/>
</dbReference>
<gene>
    <name evidence="7" type="ORF">GF068_26745</name>
</gene>
<comment type="pathway">
    <text evidence="5">Pyrimidine metabolism; CTP biosynthesis via salvage pathway; CTP from cytidine: step 1/3.</text>
</comment>
<dbReference type="EC" id="2.7.1.48" evidence="5"/>
<evidence type="ECO:0000256" key="5">
    <source>
        <dbReference type="RuleBase" id="RU003825"/>
    </source>
</evidence>
<evidence type="ECO:0000256" key="4">
    <source>
        <dbReference type="ARBA" id="ARBA00022777"/>
    </source>
</evidence>
<protein>
    <recommendedName>
        <fullName evidence="5">Uridine kinase</fullName>
        <ecNumber evidence="5">2.7.1.48</ecNumber>
    </recommendedName>
</protein>
<dbReference type="NCBIfam" id="TIGR00235">
    <property type="entry name" value="udk"/>
    <property type="match status" value="1"/>
</dbReference>
<dbReference type="Pfam" id="PF00485">
    <property type="entry name" value="PRK"/>
    <property type="match status" value="1"/>
</dbReference>
<dbReference type="PRINTS" id="PR00988">
    <property type="entry name" value="URIDINKINASE"/>
</dbReference>
<comment type="pathway">
    <text evidence="1 5">Pyrimidine metabolism; UMP biosynthesis via salvage pathway; UMP from uridine: step 1/1.</text>
</comment>
<keyword evidence="5" id="KW-0963">Cytoplasm</keyword>
<evidence type="ECO:0000313" key="8">
    <source>
        <dbReference type="Proteomes" id="UP000440224"/>
    </source>
</evidence>
<dbReference type="GO" id="GO:0005737">
    <property type="term" value="C:cytoplasm"/>
    <property type="evidence" value="ECO:0007669"/>
    <property type="project" value="UniProtKB-SubCell"/>
</dbReference>
<comment type="subcellular location">
    <subcellularLocation>
        <location evidence="5">Cytoplasm</location>
    </subcellularLocation>
</comment>
<dbReference type="OrthoDB" id="9777642at2"/>
<dbReference type="InterPro" id="IPR027417">
    <property type="entry name" value="P-loop_NTPase"/>
</dbReference>
<dbReference type="GO" id="GO:0044206">
    <property type="term" value="P:UMP salvage"/>
    <property type="evidence" value="ECO:0007669"/>
    <property type="project" value="UniProtKB-UniPathway"/>
</dbReference>
<proteinExistence type="inferred from homology"/>
<keyword evidence="8" id="KW-1185">Reference proteome</keyword>
<evidence type="ECO:0000256" key="2">
    <source>
        <dbReference type="ARBA" id="ARBA00022679"/>
    </source>
</evidence>
<dbReference type="CDD" id="cd02023">
    <property type="entry name" value="UMPK"/>
    <property type="match status" value="1"/>
</dbReference>
<dbReference type="PANTHER" id="PTHR10285">
    <property type="entry name" value="URIDINE KINASE"/>
    <property type="match status" value="1"/>
</dbReference>
<dbReference type="UniPathway" id="UPA00574">
    <property type="reaction ID" value="UER00637"/>
</dbReference>
<evidence type="ECO:0000256" key="1">
    <source>
        <dbReference type="ARBA" id="ARBA00004690"/>
    </source>
</evidence>
<evidence type="ECO:0000256" key="3">
    <source>
        <dbReference type="ARBA" id="ARBA00022741"/>
    </source>
</evidence>
<accession>A0A6N7PVA2</accession>
<dbReference type="InterPro" id="IPR000764">
    <property type="entry name" value="Uridine_kinase-like"/>
</dbReference>
<evidence type="ECO:0000259" key="6">
    <source>
        <dbReference type="Pfam" id="PF00485"/>
    </source>
</evidence>
<dbReference type="UniPathway" id="UPA00579">
    <property type="reaction ID" value="UER00640"/>
</dbReference>
<dbReference type="Proteomes" id="UP000440224">
    <property type="component" value="Unassembled WGS sequence"/>
</dbReference>
<comment type="caution">
    <text evidence="7">The sequence shown here is derived from an EMBL/GenBank/DDBJ whole genome shotgun (WGS) entry which is preliminary data.</text>
</comment>
<reference evidence="7 8" key="1">
    <citation type="submission" date="2019-10" db="EMBL/GenBank/DDBJ databases">
        <title>A soil myxobacterium in the family Polyangiaceae.</title>
        <authorList>
            <person name="Li Y."/>
            <person name="Wang J."/>
        </authorList>
    </citation>
    <scope>NUCLEOTIDE SEQUENCE [LARGE SCALE GENOMIC DNA]</scope>
    <source>
        <strain evidence="7 8">DSM 14734</strain>
    </source>
</reference>
<dbReference type="AlphaFoldDB" id="A0A6N7PVA2"/>
<dbReference type="EMBL" id="WJIE01000008">
    <property type="protein sequence ID" value="MRG95487.1"/>
    <property type="molecule type" value="Genomic_DNA"/>
</dbReference>
<feature type="domain" description="Phosphoribulokinase/uridine kinase" evidence="6">
    <location>
        <begin position="5"/>
        <end position="190"/>
    </location>
</feature>
<sequence length="209" mass="23760">MRPLMIGVAGGSGSGKTTVARRIAEALPPAGVTILEHDAYYRDRSDISYEERCGLNFDHPESLETELLVEHLAALRRGASIDVPRYDFKTHRRAPDSRRVAPTPVVIVEGILVFVEAKLREHLDIKIYVDTDADIRAFRRIRRDIEHRGRTFDSIREQYYKTVRPMHLMFVEPSKRWADVIIPEGGDNKIGIDLVIALIRQMRGAEMAG</sequence>
<comment type="catalytic activity">
    <reaction evidence="5">
        <text>cytidine + ATP = CMP + ADP + H(+)</text>
        <dbReference type="Rhea" id="RHEA:24674"/>
        <dbReference type="ChEBI" id="CHEBI:15378"/>
        <dbReference type="ChEBI" id="CHEBI:17562"/>
        <dbReference type="ChEBI" id="CHEBI:30616"/>
        <dbReference type="ChEBI" id="CHEBI:60377"/>
        <dbReference type="ChEBI" id="CHEBI:456216"/>
        <dbReference type="EC" id="2.7.1.48"/>
    </reaction>
</comment>
<keyword evidence="2 5" id="KW-0808">Transferase</keyword>
<dbReference type="Gene3D" id="3.40.50.300">
    <property type="entry name" value="P-loop containing nucleotide triphosphate hydrolases"/>
    <property type="match status" value="1"/>
</dbReference>
<keyword evidence="3 5" id="KW-0547">Nucleotide-binding</keyword>
<keyword evidence="5" id="KW-0067">ATP-binding</keyword>
<dbReference type="GO" id="GO:0004849">
    <property type="term" value="F:uridine kinase activity"/>
    <property type="evidence" value="ECO:0007669"/>
    <property type="project" value="UniProtKB-EC"/>
</dbReference>